<gene>
    <name evidence="1" type="ORF">JFN90_06420</name>
</gene>
<accession>A0ABS0YP61</accession>
<sequence length="89" mass="10392">MPTISMFFGIIIRMFYRDYQQHHLPHLHAEFQGDVAVFAIEDGSILDGWLPPPKRKLVEAWMEIHKDELLADWQLAVEGETVFKIKGLE</sequence>
<name>A0ABS0YP61_9BACT</name>
<dbReference type="Pfam" id="PF13711">
    <property type="entry name" value="DUF4160"/>
    <property type="match status" value="1"/>
</dbReference>
<dbReference type="EMBL" id="JAEMHK010000003">
    <property type="protein sequence ID" value="MBJ6799770.1"/>
    <property type="molecule type" value="Genomic_DNA"/>
</dbReference>
<dbReference type="Proteomes" id="UP000641025">
    <property type="component" value="Unassembled WGS sequence"/>
</dbReference>
<keyword evidence="2" id="KW-1185">Reference proteome</keyword>
<proteinExistence type="predicted"/>
<comment type="caution">
    <text evidence="1">The sequence shown here is derived from an EMBL/GenBank/DDBJ whole genome shotgun (WGS) entry which is preliminary data.</text>
</comment>
<evidence type="ECO:0000313" key="2">
    <source>
        <dbReference type="Proteomes" id="UP000641025"/>
    </source>
</evidence>
<evidence type="ECO:0000313" key="1">
    <source>
        <dbReference type="EMBL" id="MBJ6799770.1"/>
    </source>
</evidence>
<dbReference type="RefSeq" id="WP_199394272.1">
    <property type="nucleotide sequence ID" value="NZ_JAEMHK010000003.1"/>
</dbReference>
<reference evidence="1 2" key="1">
    <citation type="submission" date="2020-12" db="EMBL/GenBank/DDBJ databases">
        <title>Geomonas sp. Red259, isolated from paddy soil.</title>
        <authorList>
            <person name="Xu Z."/>
            <person name="Zhang Z."/>
            <person name="Masuda Y."/>
            <person name="Itoh H."/>
            <person name="Senoo K."/>
        </authorList>
    </citation>
    <scope>NUCLEOTIDE SEQUENCE [LARGE SCALE GENOMIC DNA]</scope>
    <source>
        <strain evidence="1 2">Red259</strain>
    </source>
</reference>
<protein>
    <submittedName>
        <fullName evidence="1">DUF4160 domain-containing protein</fullName>
    </submittedName>
</protein>
<organism evidence="1 2">
    <name type="scientific">Geomonas propionica</name>
    <dbReference type="NCBI Taxonomy" id="2798582"/>
    <lineage>
        <taxon>Bacteria</taxon>
        <taxon>Pseudomonadati</taxon>
        <taxon>Thermodesulfobacteriota</taxon>
        <taxon>Desulfuromonadia</taxon>
        <taxon>Geobacterales</taxon>
        <taxon>Geobacteraceae</taxon>
        <taxon>Geomonas</taxon>
    </lineage>
</organism>
<dbReference type="InterPro" id="IPR025427">
    <property type="entry name" value="DUF4160"/>
</dbReference>